<dbReference type="AlphaFoldDB" id="A0A1M5ZJH3"/>
<dbReference type="Proteomes" id="UP000184226">
    <property type="component" value="Unassembled WGS sequence"/>
</dbReference>
<feature type="domain" description="Amidohydrolase-related" evidence="2">
    <location>
        <begin position="4"/>
        <end position="294"/>
    </location>
</feature>
<dbReference type="PANTHER" id="PTHR43569">
    <property type="entry name" value="AMIDOHYDROLASE"/>
    <property type="match status" value="1"/>
</dbReference>
<proteinExistence type="inferred from homology"/>
<accession>A0A1M5ZJH3</accession>
<evidence type="ECO:0000256" key="1">
    <source>
        <dbReference type="ARBA" id="ARBA00038310"/>
    </source>
</evidence>
<dbReference type="InterPro" id="IPR052350">
    <property type="entry name" value="Metallo-dep_Lactonases"/>
</dbReference>
<protein>
    <submittedName>
        <fullName evidence="3">Predicted metal-dependent hydrolase, TIM-barrel fold</fullName>
    </submittedName>
</protein>
<evidence type="ECO:0000313" key="3">
    <source>
        <dbReference type="EMBL" id="SHI24390.1"/>
    </source>
</evidence>
<dbReference type="EMBL" id="FQXE01000015">
    <property type="protein sequence ID" value="SHI24390.1"/>
    <property type="molecule type" value="Genomic_DNA"/>
</dbReference>
<sequence>MHIIDAHFHLWDLQENYYPWLNDGDRSSVVPNYSSLRRNYLISDFLRDATGMELLAAVHIQAEHDPRDHVRETRWLQGVADMPGACGFPQAIVANVDLAAHDAREVLEGHMAYRNMRGLRQALHRRLGEPLPYDPLLDPVWQRNFHLLRDFDLSFDLQFFPEQGEGVVDLVRAHPDVQFILTHVGMPYMQEAERHALWRRNMIALSSMPNIAVKISGFGMFDSAWTSESIRPLMDFVLERFQPERCLLASNYPVEGIVKPYHEIWAAYARCFADLSQNEQAALFRENARRLYRLKGVDES</sequence>
<keyword evidence="4" id="KW-1185">Reference proteome</keyword>
<reference evidence="3 4" key="1">
    <citation type="submission" date="2016-11" db="EMBL/GenBank/DDBJ databases">
        <authorList>
            <person name="Jaros S."/>
            <person name="Januszkiewicz K."/>
            <person name="Wedrychowicz H."/>
        </authorList>
    </citation>
    <scope>NUCLEOTIDE SEQUENCE [LARGE SCALE GENOMIC DNA]</scope>
    <source>
        <strain evidence="3 4">CGMCC 1.10190</strain>
    </source>
</reference>
<evidence type="ECO:0000259" key="2">
    <source>
        <dbReference type="Pfam" id="PF04909"/>
    </source>
</evidence>
<gene>
    <name evidence="3" type="ORF">SAMN04488135_11577</name>
</gene>
<dbReference type="InterPro" id="IPR006680">
    <property type="entry name" value="Amidohydro-rel"/>
</dbReference>
<organism evidence="3 4">
    <name type="scientific">Pollutimonas bauzanensis</name>
    <dbReference type="NCBI Taxonomy" id="658167"/>
    <lineage>
        <taxon>Bacteria</taxon>
        <taxon>Pseudomonadati</taxon>
        <taxon>Pseudomonadota</taxon>
        <taxon>Betaproteobacteria</taxon>
        <taxon>Burkholderiales</taxon>
        <taxon>Alcaligenaceae</taxon>
        <taxon>Pollutimonas</taxon>
    </lineage>
</organism>
<dbReference type="SUPFAM" id="SSF51556">
    <property type="entry name" value="Metallo-dependent hydrolases"/>
    <property type="match status" value="1"/>
</dbReference>
<dbReference type="OrthoDB" id="9787654at2"/>
<dbReference type="RefSeq" id="WP_073107765.1">
    <property type="nucleotide sequence ID" value="NZ_FQXE01000015.1"/>
</dbReference>
<dbReference type="Pfam" id="PF04909">
    <property type="entry name" value="Amidohydro_2"/>
    <property type="match status" value="1"/>
</dbReference>
<keyword evidence="3" id="KW-0378">Hydrolase</keyword>
<comment type="similarity">
    <text evidence="1">Belongs to the metallo-dependent hydrolases superfamily.</text>
</comment>
<dbReference type="InterPro" id="IPR032466">
    <property type="entry name" value="Metal_Hydrolase"/>
</dbReference>
<dbReference type="PANTHER" id="PTHR43569:SF1">
    <property type="entry name" value="BLL3371 PROTEIN"/>
    <property type="match status" value="1"/>
</dbReference>
<dbReference type="GO" id="GO:0016787">
    <property type="term" value="F:hydrolase activity"/>
    <property type="evidence" value="ECO:0007669"/>
    <property type="project" value="UniProtKB-KW"/>
</dbReference>
<evidence type="ECO:0000313" key="4">
    <source>
        <dbReference type="Proteomes" id="UP000184226"/>
    </source>
</evidence>
<dbReference type="Gene3D" id="3.20.20.140">
    <property type="entry name" value="Metal-dependent hydrolases"/>
    <property type="match status" value="1"/>
</dbReference>
<name>A0A1M5ZJH3_9BURK</name>
<dbReference type="STRING" id="658167.SAMN04488135_11577"/>